<dbReference type="InterPro" id="IPR045229">
    <property type="entry name" value="TPP_enz"/>
</dbReference>
<dbReference type="GO" id="GO:0005948">
    <property type="term" value="C:acetolactate synthase complex"/>
    <property type="evidence" value="ECO:0007669"/>
    <property type="project" value="TreeGrafter"/>
</dbReference>
<dbReference type="InterPro" id="IPR029035">
    <property type="entry name" value="DHS-like_NAD/FAD-binding_dom"/>
</dbReference>
<dbReference type="GO" id="GO:0009099">
    <property type="term" value="P:L-valine biosynthetic process"/>
    <property type="evidence" value="ECO:0007669"/>
    <property type="project" value="TreeGrafter"/>
</dbReference>
<evidence type="ECO:0000313" key="7">
    <source>
        <dbReference type="EMBL" id="TQV79038.1"/>
    </source>
</evidence>
<dbReference type="InterPro" id="IPR012000">
    <property type="entry name" value="Thiamin_PyroP_enz_cen_dom"/>
</dbReference>
<dbReference type="OrthoDB" id="4494979at2"/>
<dbReference type="EMBL" id="VHSH01000005">
    <property type="protein sequence ID" value="TQV79038.1"/>
    <property type="molecule type" value="Genomic_DNA"/>
</dbReference>
<evidence type="ECO:0000259" key="5">
    <source>
        <dbReference type="Pfam" id="PF02775"/>
    </source>
</evidence>
<gene>
    <name evidence="7" type="ORF">FKG95_15255</name>
</gene>
<accession>A0A545TPD3</accession>
<dbReference type="InterPro" id="IPR011766">
    <property type="entry name" value="TPP_enzyme_TPP-bd"/>
</dbReference>
<dbReference type="RefSeq" id="WP_142897261.1">
    <property type="nucleotide sequence ID" value="NZ_ML660056.1"/>
</dbReference>
<dbReference type="PROSITE" id="PS00187">
    <property type="entry name" value="TPP_ENZYMES"/>
    <property type="match status" value="1"/>
</dbReference>
<dbReference type="InterPro" id="IPR029061">
    <property type="entry name" value="THDP-binding"/>
</dbReference>
<dbReference type="GO" id="GO:0009097">
    <property type="term" value="P:isoleucine biosynthetic process"/>
    <property type="evidence" value="ECO:0007669"/>
    <property type="project" value="TreeGrafter"/>
</dbReference>
<dbReference type="NCBIfam" id="NF006052">
    <property type="entry name" value="PRK08199.1"/>
    <property type="match status" value="1"/>
</dbReference>
<feature type="domain" description="Thiamine pyrophosphate enzyme N-terminal TPP-binding" evidence="6">
    <location>
        <begin position="9"/>
        <end position="122"/>
    </location>
</feature>
<dbReference type="Pfam" id="PF00205">
    <property type="entry name" value="TPP_enzyme_M"/>
    <property type="match status" value="1"/>
</dbReference>
<dbReference type="AlphaFoldDB" id="A0A545TPD3"/>
<dbReference type="Proteomes" id="UP000315252">
    <property type="component" value="Unassembled WGS sequence"/>
</dbReference>
<dbReference type="GO" id="GO:0003984">
    <property type="term" value="F:acetolactate synthase activity"/>
    <property type="evidence" value="ECO:0007669"/>
    <property type="project" value="TreeGrafter"/>
</dbReference>
<dbReference type="InterPro" id="IPR000399">
    <property type="entry name" value="TPP-bd_CS"/>
</dbReference>
<evidence type="ECO:0000259" key="4">
    <source>
        <dbReference type="Pfam" id="PF00205"/>
    </source>
</evidence>
<keyword evidence="8" id="KW-1185">Reference proteome</keyword>
<evidence type="ECO:0000256" key="3">
    <source>
        <dbReference type="RuleBase" id="RU362132"/>
    </source>
</evidence>
<dbReference type="GO" id="GO:0030976">
    <property type="term" value="F:thiamine pyrophosphate binding"/>
    <property type="evidence" value="ECO:0007669"/>
    <property type="project" value="InterPro"/>
</dbReference>
<organism evidence="7 8">
    <name type="scientific">Denitrobaculum tricleocarpae</name>
    <dbReference type="NCBI Taxonomy" id="2591009"/>
    <lineage>
        <taxon>Bacteria</taxon>
        <taxon>Pseudomonadati</taxon>
        <taxon>Pseudomonadota</taxon>
        <taxon>Alphaproteobacteria</taxon>
        <taxon>Rhodospirillales</taxon>
        <taxon>Rhodospirillaceae</taxon>
        <taxon>Denitrobaculum</taxon>
    </lineage>
</organism>
<dbReference type="InterPro" id="IPR012001">
    <property type="entry name" value="Thiamin_PyroP_enz_TPP-bd_dom"/>
</dbReference>
<name>A0A545TPD3_9PROT</name>
<feature type="domain" description="Thiamine pyrophosphate enzyme TPP-binding" evidence="5">
    <location>
        <begin position="391"/>
        <end position="537"/>
    </location>
</feature>
<dbReference type="SUPFAM" id="SSF52518">
    <property type="entry name" value="Thiamin diphosphate-binding fold (THDP-binding)"/>
    <property type="match status" value="2"/>
</dbReference>
<protein>
    <submittedName>
        <fullName evidence="7">Thiamine pyrophosphate-binding protein</fullName>
    </submittedName>
</protein>
<dbReference type="CDD" id="cd00568">
    <property type="entry name" value="TPP_enzymes"/>
    <property type="match status" value="1"/>
</dbReference>
<proteinExistence type="inferred from homology"/>
<dbReference type="Gene3D" id="3.40.50.970">
    <property type="match status" value="2"/>
</dbReference>
<keyword evidence="2 3" id="KW-0786">Thiamine pyrophosphate</keyword>
<dbReference type="GO" id="GO:0000287">
    <property type="term" value="F:magnesium ion binding"/>
    <property type="evidence" value="ECO:0007669"/>
    <property type="project" value="InterPro"/>
</dbReference>
<dbReference type="PANTHER" id="PTHR18968">
    <property type="entry name" value="THIAMINE PYROPHOSPHATE ENZYMES"/>
    <property type="match status" value="1"/>
</dbReference>
<dbReference type="SUPFAM" id="SSF52467">
    <property type="entry name" value="DHS-like NAD/FAD-binding domain"/>
    <property type="match status" value="1"/>
</dbReference>
<feature type="domain" description="Thiamine pyrophosphate enzyme central" evidence="4">
    <location>
        <begin position="196"/>
        <end position="330"/>
    </location>
</feature>
<dbReference type="CDD" id="cd07035">
    <property type="entry name" value="TPP_PYR_POX_like"/>
    <property type="match status" value="1"/>
</dbReference>
<evidence type="ECO:0000313" key="8">
    <source>
        <dbReference type="Proteomes" id="UP000315252"/>
    </source>
</evidence>
<evidence type="ECO:0000256" key="2">
    <source>
        <dbReference type="ARBA" id="ARBA00023052"/>
    </source>
</evidence>
<dbReference type="FunFam" id="3.40.50.970:FF:000007">
    <property type="entry name" value="Acetolactate synthase"/>
    <property type="match status" value="1"/>
</dbReference>
<evidence type="ECO:0000259" key="6">
    <source>
        <dbReference type="Pfam" id="PF02776"/>
    </source>
</evidence>
<reference evidence="7 8" key="1">
    <citation type="submission" date="2019-06" db="EMBL/GenBank/DDBJ databases">
        <title>Whole genome sequence for Rhodospirillaceae sp. R148.</title>
        <authorList>
            <person name="Wang G."/>
        </authorList>
    </citation>
    <scope>NUCLEOTIDE SEQUENCE [LARGE SCALE GENOMIC DNA]</scope>
    <source>
        <strain evidence="7 8">R148</strain>
    </source>
</reference>
<dbReference type="PANTHER" id="PTHR18968:SF120">
    <property type="entry name" value="ACETOLACTATE SYNTHASE LARGE SUBUNIT"/>
    <property type="match status" value="1"/>
</dbReference>
<sequence length="562" mass="60931">MTSQGKLRTGGRILVDQLRLHGVDTAFGVPGESYLAVLDAFYDVPEIAFRICRQEGGAAMMADAYGKLTGQPGICFVTRGPGATSASAGVHIAYQDSTPMILFIGQVGRDMIEREAFQEIDYRRMFGQMAKWVAQIDDADRIPEYLARAFATATSGRPGPVVLALPEDMLRDMTAAPDAKPYRPAEAHPSLADMKRLGDLVAAAKRPLMILGGTSWNAQACRHIQSFAEAHGLPTTASFRCQDYFDNRHPNYAGDVGIGINPKLADRVRESDLVLVVGARLGEMTTGGYTLFDTPVPKQTMVHVHAGAEELGRVYQPELAINAGVKAFAAAAAALSPPKSPDKARKELVSTARNEYEAYIETPSIPGDVQMGEIMAWLRERLPEDAIISNGAGNYTTWVHRFYQYRSFPTQLAPTSGSMGYGLPAAVAASSVFPERTVVCFAGDGCYMMHGQELATAMQYGLKIIILVINNGMYGTIRMHQEREYPERVSGTELVNPDFAAYARAFGANGEVVERTEQFAPAFERAMAAEGSSLIEIRIDPEAITPKTTLAQITAAAQAKLS</sequence>
<dbReference type="GO" id="GO:0050660">
    <property type="term" value="F:flavin adenine dinucleotide binding"/>
    <property type="evidence" value="ECO:0007669"/>
    <property type="project" value="TreeGrafter"/>
</dbReference>
<evidence type="ECO:0000256" key="1">
    <source>
        <dbReference type="ARBA" id="ARBA00007812"/>
    </source>
</evidence>
<comment type="similarity">
    <text evidence="1 3">Belongs to the TPP enzyme family.</text>
</comment>
<dbReference type="Pfam" id="PF02775">
    <property type="entry name" value="TPP_enzyme_C"/>
    <property type="match status" value="1"/>
</dbReference>
<comment type="caution">
    <text evidence="7">The sequence shown here is derived from an EMBL/GenBank/DDBJ whole genome shotgun (WGS) entry which is preliminary data.</text>
</comment>
<dbReference type="Pfam" id="PF02776">
    <property type="entry name" value="TPP_enzyme_N"/>
    <property type="match status" value="1"/>
</dbReference>
<dbReference type="Gene3D" id="3.40.50.1220">
    <property type="entry name" value="TPP-binding domain"/>
    <property type="match status" value="1"/>
</dbReference>